<dbReference type="OrthoDB" id="5985073at2759"/>
<name>A0A8J2JP01_9HEXA</name>
<dbReference type="Proteomes" id="UP000708208">
    <property type="component" value="Unassembled WGS sequence"/>
</dbReference>
<reference evidence="1" key="1">
    <citation type="submission" date="2021-06" db="EMBL/GenBank/DDBJ databases">
        <authorList>
            <person name="Hodson N. C."/>
            <person name="Mongue J. A."/>
            <person name="Jaron S. K."/>
        </authorList>
    </citation>
    <scope>NUCLEOTIDE SEQUENCE</scope>
</reference>
<protein>
    <recommendedName>
        <fullName evidence="3">Chitinase</fullName>
    </recommendedName>
</protein>
<organism evidence="1 2">
    <name type="scientific">Allacma fusca</name>
    <dbReference type="NCBI Taxonomy" id="39272"/>
    <lineage>
        <taxon>Eukaryota</taxon>
        <taxon>Metazoa</taxon>
        <taxon>Ecdysozoa</taxon>
        <taxon>Arthropoda</taxon>
        <taxon>Hexapoda</taxon>
        <taxon>Collembola</taxon>
        <taxon>Symphypleona</taxon>
        <taxon>Sminthuridae</taxon>
        <taxon>Allacma</taxon>
    </lineage>
</organism>
<evidence type="ECO:0008006" key="3">
    <source>
        <dbReference type="Google" id="ProtNLM"/>
    </source>
</evidence>
<gene>
    <name evidence="1" type="ORF">AFUS01_LOCUS2566</name>
</gene>
<keyword evidence="2" id="KW-1185">Reference proteome</keyword>
<dbReference type="AlphaFoldDB" id="A0A8J2JP01"/>
<evidence type="ECO:0000313" key="2">
    <source>
        <dbReference type="Proteomes" id="UP000708208"/>
    </source>
</evidence>
<evidence type="ECO:0000313" key="1">
    <source>
        <dbReference type="EMBL" id="CAG7678322.1"/>
    </source>
</evidence>
<sequence length="81" mass="8971">DAVARDEYIAWDTAFWFWRVNVHSRPGVQEGQFGASTRAINGGLECDGGFQHIARQRFQNYGVVRSAFGLGGAGDERGCYN</sequence>
<comment type="caution">
    <text evidence="1">The sequence shown here is derived from an EMBL/GenBank/DDBJ whole genome shotgun (WGS) entry which is preliminary data.</text>
</comment>
<dbReference type="EMBL" id="CAJVCH010014725">
    <property type="protein sequence ID" value="CAG7678322.1"/>
    <property type="molecule type" value="Genomic_DNA"/>
</dbReference>
<feature type="non-terminal residue" evidence="1">
    <location>
        <position position="1"/>
    </location>
</feature>
<proteinExistence type="predicted"/>
<accession>A0A8J2JP01</accession>